<dbReference type="Proteomes" id="UP001152795">
    <property type="component" value="Unassembled WGS sequence"/>
</dbReference>
<protein>
    <submittedName>
        <fullName evidence="2">Uncharacterized protein</fullName>
    </submittedName>
</protein>
<feature type="region of interest" description="Disordered" evidence="1">
    <location>
        <begin position="1"/>
        <end position="52"/>
    </location>
</feature>
<organism evidence="2 3">
    <name type="scientific">Paramuricea clavata</name>
    <name type="common">Red gorgonian</name>
    <name type="synonym">Violescent sea-whip</name>
    <dbReference type="NCBI Taxonomy" id="317549"/>
    <lineage>
        <taxon>Eukaryota</taxon>
        <taxon>Metazoa</taxon>
        <taxon>Cnidaria</taxon>
        <taxon>Anthozoa</taxon>
        <taxon>Octocorallia</taxon>
        <taxon>Malacalcyonacea</taxon>
        <taxon>Plexauridae</taxon>
        <taxon>Paramuricea</taxon>
    </lineage>
</organism>
<accession>A0A7D9HSN3</accession>
<sequence length="243" mass="27654">MGGCVGKPNNKVNPPASDQFNNEERQVDSQSKILGLKTTKHTSTDRAIGNERSSVVSVVENHDKKLKTMKTCSVVNVQHEGSEQSDISSQVKEGLPPKAVRFDIDFNDMEINSQSTPRKFPRRLKKLEGMPQLTAEELSNKQELSEQNRAKELKRKTETLSKHNRDLFEARERERLRDSQIQSIYLLMVTASIQITEPKLRLYIKPSTVLKRQHFRCKTLGLGRNNYSALVAVTYRLVLVTSC</sequence>
<evidence type="ECO:0000313" key="2">
    <source>
        <dbReference type="EMBL" id="CAB3988885.1"/>
    </source>
</evidence>
<dbReference type="AlphaFoldDB" id="A0A7D9HSN3"/>
<gene>
    <name evidence="2" type="ORF">PACLA_8A053088</name>
</gene>
<comment type="caution">
    <text evidence="2">The sequence shown here is derived from an EMBL/GenBank/DDBJ whole genome shotgun (WGS) entry which is preliminary data.</text>
</comment>
<evidence type="ECO:0000256" key="1">
    <source>
        <dbReference type="SAM" id="MobiDB-lite"/>
    </source>
</evidence>
<dbReference type="EMBL" id="CACRXK020001399">
    <property type="protein sequence ID" value="CAB3988885.1"/>
    <property type="molecule type" value="Genomic_DNA"/>
</dbReference>
<dbReference type="OrthoDB" id="10564488at2759"/>
<feature type="compositionally biased region" description="Polar residues" evidence="1">
    <location>
        <begin position="10"/>
        <end position="20"/>
    </location>
</feature>
<proteinExistence type="predicted"/>
<reference evidence="2" key="1">
    <citation type="submission" date="2020-04" db="EMBL/GenBank/DDBJ databases">
        <authorList>
            <person name="Alioto T."/>
            <person name="Alioto T."/>
            <person name="Gomez Garrido J."/>
        </authorList>
    </citation>
    <scope>NUCLEOTIDE SEQUENCE</scope>
    <source>
        <strain evidence="2">A484AB</strain>
    </source>
</reference>
<name>A0A7D9HSN3_PARCT</name>
<evidence type="ECO:0000313" key="3">
    <source>
        <dbReference type="Proteomes" id="UP001152795"/>
    </source>
</evidence>
<keyword evidence="3" id="KW-1185">Reference proteome</keyword>